<dbReference type="AlphaFoldDB" id="A0A080YWA9"/>
<comment type="caution">
    <text evidence="2">The sequence shown here is derived from an EMBL/GenBank/DDBJ whole genome shotgun (WGS) entry which is preliminary data.</text>
</comment>
<dbReference type="Proteomes" id="UP000028582">
    <property type="component" value="Unassembled WGS sequence"/>
</dbReference>
<evidence type="ECO:0000256" key="1">
    <source>
        <dbReference type="SAM" id="MobiDB-lite"/>
    </source>
</evidence>
<accession>A0A080YWA9</accession>
<evidence type="ECO:0000313" key="3">
    <source>
        <dbReference type="Proteomes" id="UP000028582"/>
    </source>
</evidence>
<reference evidence="2 3" key="1">
    <citation type="submission" date="2013-11" db="EMBL/GenBank/DDBJ databases">
        <title>The Genome Sequence of Phytophthora parasitica P1976.</title>
        <authorList>
            <consortium name="The Broad Institute Genomics Platform"/>
            <person name="Russ C."/>
            <person name="Tyler B."/>
            <person name="Panabieres F."/>
            <person name="Shan W."/>
            <person name="Tripathy S."/>
            <person name="Grunwald N."/>
            <person name="Machado M."/>
            <person name="Johnson C.S."/>
            <person name="Walker B."/>
            <person name="Young S."/>
            <person name="Zeng Q."/>
            <person name="Gargeya S."/>
            <person name="Fitzgerald M."/>
            <person name="Haas B."/>
            <person name="Abouelleil A."/>
            <person name="Allen A.W."/>
            <person name="Alvarado L."/>
            <person name="Arachchi H.M."/>
            <person name="Berlin A.M."/>
            <person name="Chapman S.B."/>
            <person name="Gainer-Dewar J."/>
            <person name="Goldberg J."/>
            <person name="Griggs A."/>
            <person name="Gujja S."/>
            <person name="Hansen M."/>
            <person name="Howarth C."/>
            <person name="Imamovic A."/>
            <person name="Ireland A."/>
            <person name="Larimer J."/>
            <person name="McCowan C."/>
            <person name="Murphy C."/>
            <person name="Pearson M."/>
            <person name="Poon T.W."/>
            <person name="Priest M."/>
            <person name="Roberts A."/>
            <person name="Saif S."/>
            <person name="Shea T."/>
            <person name="Sisk P."/>
            <person name="Sykes S."/>
            <person name="Wortman J."/>
            <person name="Nusbaum C."/>
            <person name="Birren B."/>
        </authorList>
    </citation>
    <scope>NUCLEOTIDE SEQUENCE [LARGE SCALE GENOMIC DNA]</scope>
    <source>
        <strain evidence="2 3">P1976</strain>
    </source>
</reference>
<proteinExistence type="predicted"/>
<name>A0A080YWA9_PHYNI</name>
<protein>
    <submittedName>
        <fullName evidence="2">Uncharacterized protein</fullName>
    </submittedName>
</protein>
<feature type="region of interest" description="Disordered" evidence="1">
    <location>
        <begin position="18"/>
        <end position="44"/>
    </location>
</feature>
<evidence type="ECO:0000313" key="2">
    <source>
        <dbReference type="EMBL" id="ETO58670.1"/>
    </source>
</evidence>
<sequence>MELSEYEAKRQRRIKANQQQLQALNVPKIPQYTRPPSRTKKEVGLLYPVRRSLRQRQQREATTEPLETETEALIALGSPPRAKRAKMEPPVPLDLPVTQLSSPNKGKKLHISSSQIEIQLEEFHGRCLGTQLLPVGKQTAMQGLCPPGYVAKFSKMSGVQPWKNSVALFLNVESESPYDNVFHLEGADGRSAVHFQWFGQNRWHDESPLVMRLRKAKRGDERLRFDETYYDKDSEMEEEPLLLFLRHTQGPYIYCGRLGYLGHRPGSKPLEFRWQLLDVNSLQWEKVQGLLASSETTTKTDSKSPNSPYCYIQPVTLSD</sequence>
<gene>
    <name evidence="2" type="ORF">F444_22949</name>
</gene>
<dbReference type="EMBL" id="ANJA01004941">
    <property type="protein sequence ID" value="ETO58670.1"/>
    <property type="molecule type" value="Genomic_DNA"/>
</dbReference>
<organism evidence="2 3">
    <name type="scientific">Phytophthora nicotianae P1976</name>
    <dbReference type="NCBI Taxonomy" id="1317066"/>
    <lineage>
        <taxon>Eukaryota</taxon>
        <taxon>Sar</taxon>
        <taxon>Stramenopiles</taxon>
        <taxon>Oomycota</taxon>
        <taxon>Peronosporomycetes</taxon>
        <taxon>Peronosporales</taxon>
        <taxon>Peronosporaceae</taxon>
        <taxon>Phytophthora</taxon>
    </lineage>
</organism>
<dbReference type="OrthoDB" id="73406at2759"/>
<feature type="region of interest" description="Disordered" evidence="1">
    <location>
        <begin position="80"/>
        <end position="106"/>
    </location>
</feature>